<feature type="transmembrane region" description="Helical" evidence="2">
    <location>
        <begin position="9"/>
        <end position="27"/>
    </location>
</feature>
<evidence type="ECO:0000256" key="1">
    <source>
        <dbReference type="ARBA" id="ARBA00023180"/>
    </source>
</evidence>
<dbReference type="PANTHER" id="PTHR11532">
    <property type="entry name" value="PROTEASE M14 CARBOXYPEPTIDASE"/>
    <property type="match status" value="1"/>
</dbReference>
<dbReference type="SUPFAM" id="SSF53187">
    <property type="entry name" value="Zn-dependent exopeptidases"/>
    <property type="match status" value="1"/>
</dbReference>
<dbReference type="GO" id="GO:0008270">
    <property type="term" value="F:zinc ion binding"/>
    <property type="evidence" value="ECO:0007669"/>
    <property type="project" value="InterPro"/>
</dbReference>
<dbReference type="PANTHER" id="PTHR11532:SF57">
    <property type="entry name" value="CARBOXYPEPTIDASE D, B"/>
    <property type="match status" value="1"/>
</dbReference>
<dbReference type="EMBL" id="CABVLZ010000001">
    <property type="protein sequence ID" value="VVU94530.1"/>
    <property type="molecule type" value="Genomic_DNA"/>
</dbReference>
<dbReference type="InterPro" id="IPR008969">
    <property type="entry name" value="CarboxyPept-like_regulatory"/>
</dbReference>
<accession>A0A5E8CLV8</accession>
<sequence>MNIKIPNNNIINFTIFIISIIIVIFSYQNYSGRNRINSKLLDYSIFSNKYDFVKFNKIGSSVNNNDINLIEISDSKNNNLPAVRIVGNIHGNETTGYRLLFKFINDLCINYQEYLNGERSENHKRIAKIIQNLKICIIPTMNPDRIFRKRNNANRKDLNRNFNLDPDYSYQPETLAIINNTDQYNYVLDMECHDGARLITFPFDEEIRKVSQDHPSFIYLCQEYLKLNPIFQKNPKPKRFNLCYVMGSKWYSIKGSIRDYMYIKKNIPGLTIEFSARKQARPEKIDQMYIEHKPSLIRFLEMGLECYTGIVKTKDGKIINQVEINIRELENKIVNINQDGYFYVFLKPGEYHITFNTSNYNSQTKIIKAPLLNDIVILN</sequence>
<dbReference type="Gene3D" id="2.60.40.1120">
    <property type="entry name" value="Carboxypeptidase-like, regulatory domain"/>
    <property type="match status" value="1"/>
</dbReference>
<dbReference type="InterPro" id="IPR050753">
    <property type="entry name" value="Peptidase_M14_domain"/>
</dbReference>
<dbReference type="PROSITE" id="PS52035">
    <property type="entry name" value="PEPTIDASE_M14"/>
    <property type="match status" value="1"/>
</dbReference>
<keyword evidence="1" id="KW-0325">Glycoprotein</keyword>
<dbReference type="GO" id="GO:0005615">
    <property type="term" value="C:extracellular space"/>
    <property type="evidence" value="ECO:0007669"/>
    <property type="project" value="TreeGrafter"/>
</dbReference>
<keyword evidence="4" id="KW-0121">Carboxypeptidase</keyword>
<keyword evidence="4" id="KW-0645">Protease</keyword>
<gene>
    <name evidence="4" type="ORF">CPAV1605_255</name>
</gene>
<keyword evidence="4" id="KW-0378">Hydrolase</keyword>
<dbReference type="SMART" id="SM00631">
    <property type="entry name" value="Zn_pept"/>
    <property type="match status" value="1"/>
</dbReference>
<name>A0A5E8CLV8_9ZZZZ</name>
<evidence type="ECO:0000259" key="3">
    <source>
        <dbReference type="PROSITE" id="PS52035"/>
    </source>
</evidence>
<keyword evidence="2" id="KW-1133">Transmembrane helix</keyword>
<dbReference type="Pfam" id="PF00246">
    <property type="entry name" value="Peptidase_M14"/>
    <property type="match status" value="1"/>
</dbReference>
<reference evidence="4" key="1">
    <citation type="submission" date="2019-09" db="EMBL/GenBank/DDBJ databases">
        <authorList>
            <person name="Needham M D."/>
        </authorList>
    </citation>
    <scope>NUCLEOTIDE SEQUENCE</scope>
</reference>
<dbReference type="PRINTS" id="PR00765">
    <property type="entry name" value="CRBOXYPTASEA"/>
</dbReference>
<proteinExistence type="predicted"/>
<dbReference type="GO" id="GO:0016485">
    <property type="term" value="P:protein processing"/>
    <property type="evidence" value="ECO:0007669"/>
    <property type="project" value="TreeGrafter"/>
</dbReference>
<keyword evidence="2" id="KW-0472">Membrane</keyword>
<evidence type="ECO:0000256" key="2">
    <source>
        <dbReference type="SAM" id="Phobius"/>
    </source>
</evidence>
<dbReference type="GO" id="GO:0004181">
    <property type="term" value="F:metallocarboxypeptidase activity"/>
    <property type="evidence" value="ECO:0007669"/>
    <property type="project" value="InterPro"/>
</dbReference>
<dbReference type="SUPFAM" id="SSF49464">
    <property type="entry name" value="Carboxypeptidase regulatory domain-like"/>
    <property type="match status" value="1"/>
</dbReference>
<keyword evidence="2" id="KW-0812">Transmembrane</keyword>
<protein>
    <submittedName>
        <fullName evidence="4">Zinc carboxypeptidase</fullName>
    </submittedName>
</protein>
<dbReference type="GO" id="GO:0006518">
    <property type="term" value="P:peptide metabolic process"/>
    <property type="evidence" value="ECO:0007669"/>
    <property type="project" value="TreeGrafter"/>
</dbReference>
<organism evidence="4">
    <name type="scientific">seawater metagenome</name>
    <dbReference type="NCBI Taxonomy" id="1561972"/>
    <lineage>
        <taxon>unclassified sequences</taxon>
        <taxon>metagenomes</taxon>
        <taxon>ecological metagenomes</taxon>
    </lineage>
</organism>
<feature type="domain" description="Peptidase M14" evidence="3">
    <location>
        <begin position="26"/>
        <end position="303"/>
    </location>
</feature>
<evidence type="ECO:0000313" key="4">
    <source>
        <dbReference type="EMBL" id="VVU94530.1"/>
    </source>
</evidence>
<dbReference type="InterPro" id="IPR000834">
    <property type="entry name" value="Peptidase_M14"/>
</dbReference>
<dbReference type="AlphaFoldDB" id="A0A5E8CLV8"/>
<dbReference type="Gene3D" id="3.40.630.10">
    <property type="entry name" value="Zn peptidases"/>
    <property type="match status" value="1"/>
</dbReference>